<dbReference type="InterPro" id="IPR036915">
    <property type="entry name" value="Cyclin-like_sf"/>
</dbReference>
<feature type="region of interest" description="Disordered" evidence="4">
    <location>
        <begin position="394"/>
        <end position="437"/>
    </location>
</feature>
<dbReference type="GO" id="GO:0016538">
    <property type="term" value="F:cyclin-dependent protein serine/threonine kinase regulator activity"/>
    <property type="evidence" value="ECO:0007669"/>
    <property type="project" value="InterPro"/>
</dbReference>
<dbReference type="PANTHER" id="PTHR10026">
    <property type="entry name" value="CYCLIN"/>
    <property type="match status" value="1"/>
</dbReference>
<feature type="region of interest" description="Disordered" evidence="4">
    <location>
        <begin position="1"/>
        <end position="24"/>
    </location>
</feature>
<accession>A0A2J6S9M4</accession>
<comment type="similarity">
    <text evidence="1">Belongs to the cyclin family. Cyclin C subfamily.</text>
</comment>
<dbReference type="STRING" id="1149755.A0A2J6S9M4"/>
<evidence type="ECO:0000313" key="6">
    <source>
        <dbReference type="EMBL" id="PMD47469.1"/>
    </source>
</evidence>
<dbReference type="EMBL" id="KZ613938">
    <property type="protein sequence ID" value="PMD47469.1"/>
    <property type="molecule type" value="Genomic_DNA"/>
</dbReference>
<reference evidence="6 7" key="1">
    <citation type="submission" date="2016-04" db="EMBL/GenBank/DDBJ databases">
        <title>A degradative enzymes factory behind the ericoid mycorrhizal symbiosis.</title>
        <authorList>
            <consortium name="DOE Joint Genome Institute"/>
            <person name="Martino E."/>
            <person name="Morin E."/>
            <person name="Grelet G."/>
            <person name="Kuo A."/>
            <person name="Kohler A."/>
            <person name="Daghino S."/>
            <person name="Barry K."/>
            <person name="Choi C."/>
            <person name="Cichocki N."/>
            <person name="Clum A."/>
            <person name="Copeland A."/>
            <person name="Hainaut M."/>
            <person name="Haridas S."/>
            <person name="Labutti K."/>
            <person name="Lindquist E."/>
            <person name="Lipzen A."/>
            <person name="Khouja H.-R."/>
            <person name="Murat C."/>
            <person name="Ohm R."/>
            <person name="Olson A."/>
            <person name="Spatafora J."/>
            <person name="Veneault-Fourrey C."/>
            <person name="Henrissat B."/>
            <person name="Grigoriev I."/>
            <person name="Martin F."/>
            <person name="Perotto S."/>
        </authorList>
    </citation>
    <scope>NUCLEOTIDE SEQUENCE [LARGE SCALE GENOMIC DNA]</scope>
    <source>
        <strain evidence="6 7">F</strain>
    </source>
</reference>
<dbReference type="InterPro" id="IPR006671">
    <property type="entry name" value="Cyclin_N"/>
</dbReference>
<evidence type="ECO:0000256" key="3">
    <source>
        <dbReference type="RuleBase" id="RU000383"/>
    </source>
</evidence>
<sequence length="437" mass="49279">MAPAQPQQPLVSAQVNDSSNTSNGAASLVGPTPSFIYVAKRFVFQQQIQTHMIAIGNNPTREDNFRLQGVQWINDVRKALSLPVSTFTVATIHYHKFRLTHKDTEYQFQDASAAALLTACKIEDTLKKSKDILCAAHNIKVPGPDHLSPDDVTFEGQSKVIIGLERLVLEASGFDFRSFHPHETLVKLLKSAGFSREVSAEAYDMLIDLHKTFAPLKQTTTTMAFACTELASLVTESTDDQEIMKDLAQNYEKWSTSRNEVVETVLDLLDLYTHFQKSSEVGQKYNIELFIQIRIKFNQEVEQTPGLSRYTLQVEHQKTNGFKTNIRTPKTPITPASPSDVRANGASPATLSPRSSDSRRPGPRPGQDGTARFMLDYDQARRERAVVNEYHRVEYEEYEVEVEEPIQPERTSQAHHRPGGPGGREERYYPSKRGRRL</sequence>
<evidence type="ECO:0000256" key="1">
    <source>
        <dbReference type="ARBA" id="ARBA00008638"/>
    </source>
</evidence>
<dbReference type="GO" id="GO:0006357">
    <property type="term" value="P:regulation of transcription by RNA polymerase II"/>
    <property type="evidence" value="ECO:0007669"/>
    <property type="project" value="InterPro"/>
</dbReference>
<evidence type="ECO:0000256" key="4">
    <source>
        <dbReference type="SAM" id="MobiDB-lite"/>
    </source>
</evidence>
<dbReference type="Proteomes" id="UP000235786">
    <property type="component" value="Unassembled WGS sequence"/>
</dbReference>
<feature type="compositionally biased region" description="Acidic residues" evidence="4">
    <location>
        <begin position="396"/>
        <end position="406"/>
    </location>
</feature>
<gene>
    <name evidence="6" type="ORF">L207DRAFT_449196</name>
</gene>
<protein>
    <recommendedName>
        <fullName evidence="2">RNA polymerase II holoenzyme cyclin-like subunit</fullName>
    </recommendedName>
</protein>
<evidence type="ECO:0000313" key="7">
    <source>
        <dbReference type="Proteomes" id="UP000235786"/>
    </source>
</evidence>
<organism evidence="6 7">
    <name type="scientific">Hyaloscypha variabilis (strain UAMH 11265 / GT02V1 / F)</name>
    <name type="common">Meliniomyces variabilis</name>
    <dbReference type="NCBI Taxonomy" id="1149755"/>
    <lineage>
        <taxon>Eukaryota</taxon>
        <taxon>Fungi</taxon>
        <taxon>Dikarya</taxon>
        <taxon>Ascomycota</taxon>
        <taxon>Pezizomycotina</taxon>
        <taxon>Leotiomycetes</taxon>
        <taxon>Helotiales</taxon>
        <taxon>Hyaloscyphaceae</taxon>
        <taxon>Hyaloscypha</taxon>
        <taxon>Hyaloscypha variabilis</taxon>
    </lineage>
</organism>
<dbReference type="InterPro" id="IPR013763">
    <property type="entry name" value="Cyclin-like_dom"/>
</dbReference>
<dbReference type="SMART" id="SM00385">
    <property type="entry name" value="CYCLIN"/>
    <property type="match status" value="1"/>
</dbReference>
<dbReference type="InterPro" id="IPR043198">
    <property type="entry name" value="Cyclin/Ssn8"/>
</dbReference>
<evidence type="ECO:0000256" key="2">
    <source>
        <dbReference type="ARBA" id="ARBA00014912"/>
    </source>
</evidence>
<proteinExistence type="inferred from homology"/>
<evidence type="ECO:0000259" key="5">
    <source>
        <dbReference type="SMART" id="SM00385"/>
    </source>
</evidence>
<keyword evidence="3" id="KW-0195">Cyclin</keyword>
<dbReference type="CDD" id="cd20546">
    <property type="entry name" value="CYCLIN_SpCG1C_ScCTK2-like_rpt2"/>
    <property type="match status" value="1"/>
</dbReference>
<dbReference type="OrthoDB" id="4951845at2759"/>
<keyword evidence="7" id="KW-1185">Reference proteome</keyword>
<feature type="domain" description="Cyclin-like" evidence="5">
    <location>
        <begin position="71"/>
        <end position="170"/>
    </location>
</feature>
<dbReference type="AlphaFoldDB" id="A0A2J6S9M4"/>
<dbReference type="Pfam" id="PF00134">
    <property type="entry name" value="Cyclin_N"/>
    <property type="match status" value="1"/>
</dbReference>
<feature type="region of interest" description="Disordered" evidence="4">
    <location>
        <begin position="320"/>
        <end position="372"/>
    </location>
</feature>
<dbReference type="Gene3D" id="1.10.472.10">
    <property type="entry name" value="Cyclin-like"/>
    <property type="match status" value="2"/>
</dbReference>
<dbReference type="SUPFAM" id="SSF47954">
    <property type="entry name" value="Cyclin-like"/>
    <property type="match status" value="2"/>
</dbReference>
<name>A0A2J6S9M4_HYAVF</name>